<feature type="transmembrane region" description="Helical" evidence="11">
    <location>
        <begin position="183"/>
        <end position="201"/>
    </location>
</feature>
<evidence type="ECO:0000256" key="7">
    <source>
        <dbReference type="ARBA" id="ARBA00022824"/>
    </source>
</evidence>
<feature type="transmembrane region" description="Helical" evidence="11">
    <location>
        <begin position="497"/>
        <end position="514"/>
    </location>
</feature>
<dbReference type="InterPro" id="IPR005599">
    <property type="entry name" value="GPI_mannosylTrfase"/>
</dbReference>
<sequence length="768" mass="89463">MKQRKKLSSTIRSKDQKRNPFTGNGFSERGNKNGESVHPSEHGTEPPLFPKCSKWIVFGITLVLRCTYVTRKENWWLLHPDEIFQSMEVAFSELRGFGFRPYEFLPSAFGSNVTAAREQESMLGMFALRSFIYPRIYTVVGYIALIFGYNGSFYMLWRIFHSTVTSGLPLAVYFFSKVVTRNHDISVISCILVASSAHLWVFGTHTFLNSFLSPFVFLIMGYLIWFIKIQSNERIIENIQIIKNGLESNNNNCVSKGDNNYLHTVNRCNGIHDCATSLEREKNHPLSHYFEKDCFHPCAVFLLGYFSGLFIYIRPDLFTVFVFTLKPYMFSTMTRLKLLLSSVQSYVCVLGCLTAVFTGILEDFFSYGGLVATPVQWLSFNVFNGYAKRMFGTMPMLYYLKIFWGNYVLMFLLICVAFVNIYTINMSSKEISLLRKTFFTFTCLFSIFSWQGHKEARFLHDTLVLFFIACGVSIYSFVKELSLRVTIFSNTRFSQQIYICMFLFCFISSQYQSVPNSGDDSVKYWSYEGKTDSHDVNVCLDFIGQQNDVTGVFTDRDIHMTGGYTILSQNVPWFSLINTEFREFSKQSRLRLRSIYGIKEVSITSQISNYVHIHNTQYLLKCLIRQKEYNYLVIKIKRQFITRGYVEAFRYGTMRVLKRSFDSEDETYLETLEKDIFDTKNSTILKYEGQWLMTYGSYNLAEHKFRIAAGINNDLQVHQFLIELFRRKGESKKSRQVFQACKQQFDEADCMKPARKITLFEHERISLK</sequence>
<organism evidence="13 14">
    <name type="scientific">Crassostrea virginica</name>
    <name type="common">Eastern oyster</name>
    <dbReference type="NCBI Taxonomy" id="6565"/>
    <lineage>
        <taxon>Eukaryota</taxon>
        <taxon>Metazoa</taxon>
        <taxon>Spiralia</taxon>
        <taxon>Lophotrochozoa</taxon>
        <taxon>Mollusca</taxon>
        <taxon>Bivalvia</taxon>
        <taxon>Autobranchia</taxon>
        <taxon>Pteriomorphia</taxon>
        <taxon>Ostreida</taxon>
        <taxon>Ostreoidea</taxon>
        <taxon>Ostreidae</taxon>
        <taxon>Crassostrea</taxon>
    </lineage>
</organism>
<dbReference type="GO" id="GO:0006506">
    <property type="term" value="P:GPI anchor biosynthetic process"/>
    <property type="evidence" value="ECO:0007669"/>
    <property type="project" value="UniProtKB-KW"/>
</dbReference>
<dbReference type="EC" id="2.4.1.-" evidence="11"/>
<comment type="pathway">
    <text evidence="2">Glycolipid biosynthesis; glycosylphosphatidylinositol-anchor biosynthesis.</text>
</comment>
<evidence type="ECO:0000256" key="12">
    <source>
        <dbReference type="SAM" id="MobiDB-lite"/>
    </source>
</evidence>
<evidence type="ECO:0000256" key="2">
    <source>
        <dbReference type="ARBA" id="ARBA00004687"/>
    </source>
</evidence>
<dbReference type="PANTHER" id="PTHR22760">
    <property type="entry name" value="GLYCOSYLTRANSFERASE"/>
    <property type="match status" value="1"/>
</dbReference>
<evidence type="ECO:0000256" key="6">
    <source>
        <dbReference type="ARBA" id="ARBA00022692"/>
    </source>
</evidence>
<feature type="transmembrane region" description="Helical" evidence="11">
    <location>
        <begin position="458"/>
        <end position="477"/>
    </location>
</feature>
<feature type="transmembrane region" description="Helical" evidence="11">
    <location>
        <begin position="155"/>
        <end position="176"/>
    </location>
</feature>
<keyword evidence="6 11" id="KW-0812">Transmembrane</keyword>
<accession>A0A8B8ECQ3</accession>
<dbReference type="GO" id="GO:0000026">
    <property type="term" value="F:alpha-1,2-mannosyltransferase activity"/>
    <property type="evidence" value="ECO:0007669"/>
    <property type="project" value="TreeGrafter"/>
</dbReference>
<dbReference type="GeneID" id="111133972"/>
<feature type="transmembrane region" description="Helical" evidence="11">
    <location>
        <begin position="207"/>
        <end position="227"/>
    </location>
</feature>
<keyword evidence="13" id="KW-1185">Reference proteome</keyword>
<evidence type="ECO:0000256" key="1">
    <source>
        <dbReference type="ARBA" id="ARBA00004477"/>
    </source>
</evidence>
<dbReference type="KEGG" id="cvn:111133972"/>
<gene>
    <name evidence="14" type="primary">LOC111133972</name>
</gene>
<dbReference type="GO" id="GO:0005789">
    <property type="term" value="C:endoplasmic reticulum membrane"/>
    <property type="evidence" value="ECO:0007669"/>
    <property type="project" value="UniProtKB-SubCell"/>
</dbReference>
<evidence type="ECO:0000256" key="10">
    <source>
        <dbReference type="ARBA" id="ARBA00038466"/>
    </source>
</evidence>
<proteinExistence type="inferred from homology"/>
<feature type="transmembrane region" description="Helical" evidence="11">
    <location>
        <begin position="294"/>
        <end position="313"/>
    </location>
</feature>
<dbReference type="PANTHER" id="PTHR22760:SF3">
    <property type="entry name" value="GPI MANNOSYLTRANSFERASE 4"/>
    <property type="match status" value="1"/>
</dbReference>
<evidence type="ECO:0000313" key="13">
    <source>
        <dbReference type="Proteomes" id="UP000694844"/>
    </source>
</evidence>
<reference evidence="14" key="1">
    <citation type="submission" date="2025-08" db="UniProtKB">
        <authorList>
            <consortium name="RefSeq"/>
        </authorList>
    </citation>
    <scope>IDENTIFICATION</scope>
    <source>
        <tissue evidence="14">Whole sample</tissue>
    </source>
</reference>
<dbReference type="Proteomes" id="UP000694844">
    <property type="component" value="Chromosome 5"/>
</dbReference>
<keyword evidence="4 11" id="KW-0328">Glycosyltransferase</keyword>
<keyword evidence="8 11" id="KW-1133">Transmembrane helix</keyword>
<feature type="transmembrane region" description="Helical" evidence="11">
    <location>
        <begin position="403"/>
        <end position="421"/>
    </location>
</feature>
<keyword evidence="7 11" id="KW-0256">Endoplasmic reticulum</keyword>
<name>A0A8B8ECQ3_CRAVI</name>
<evidence type="ECO:0000313" key="14">
    <source>
        <dbReference type="RefSeq" id="XP_022338427.1"/>
    </source>
</evidence>
<dbReference type="AlphaFoldDB" id="A0A8B8ECQ3"/>
<comment type="similarity">
    <text evidence="10">Belongs to the glycosyltransferase 22 family. PIGZ subfamily.</text>
</comment>
<protein>
    <recommendedName>
        <fullName evidence="11">Mannosyltransferase</fullName>
        <ecNumber evidence="11">2.4.1.-</ecNumber>
    </recommendedName>
</protein>
<feature type="region of interest" description="Disordered" evidence="12">
    <location>
        <begin position="1"/>
        <end position="45"/>
    </location>
</feature>
<evidence type="ECO:0000256" key="9">
    <source>
        <dbReference type="ARBA" id="ARBA00023136"/>
    </source>
</evidence>
<feature type="transmembrane region" description="Helical" evidence="11">
    <location>
        <begin position="433"/>
        <end position="452"/>
    </location>
</feature>
<feature type="transmembrane region" description="Helical" evidence="11">
    <location>
        <begin position="364"/>
        <end position="383"/>
    </location>
</feature>
<dbReference type="OrthoDB" id="6096882at2759"/>
<evidence type="ECO:0000256" key="5">
    <source>
        <dbReference type="ARBA" id="ARBA00022679"/>
    </source>
</evidence>
<comment type="subcellular location">
    <subcellularLocation>
        <location evidence="1 11">Endoplasmic reticulum membrane</location>
        <topology evidence="1 11">Multi-pass membrane protein</topology>
    </subcellularLocation>
</comment>
<feature type="transmembrane region" description="Helical" evidence="11">
    <location>
        <begin position="338"/>
        <end position="357"/>
    </location>
</feature>
<dbReference type="Pfam" id="PF03901">
    <property type="entry name" value="Glyco_transf_22"/>
    <property type="match status" value="1"/>
</dbReference>
<evidence type="ECO:0000256" key="3">
    <source>
        <dbReference type="ARBA" id="ARBA00022502"/>
    </source>
</evidence>
<keyword evidence="5" id="KW-0808">Transferase</keyword>
<evidence type="ECO:0000256" key="4">
    <source>
        <dbReference type="ARBA" id="ARBA00022676"/>
    </source>
</evidence>
<evidence type="ECO:0000256" key="11">
    <source>
        <dbReference type="RuleBase" id="RU363075"/>
    </source>
</evidence>
<dbReference type="RefSeq" id="XP_022338427.1">
    <property type="nucleotide sequence ID" value="XM_022482719.1"/>
</dbReference>
<keyword evidence="9 11" id="KW-0472">Membrane</keyword>
<feature type="transmembrane region" description="Helical" evidence="11">
    <location>
        <begin position="132"/>
        <end position="149"/>
    </location>
</feature>
<keyword evidence="3" id="KW-0337">GPI-anchor biosynthesis</keyword>
<evidence type="ECO:0000256" key="8">
    <source>
        <dbReference type="ARBA" id="ARBA00022989"/>
    </source>
</evidence>